<dbReference type="InterPro" id="IPR001792">
    <property type="entry name" value="Acylphosphatase-like_dom"/>
</dbReference>
<feature type="domain" description="Acylphosphatase-like" evidence="8">
    <location>
        <begin position="6"/>
        <end position="93"/>
    </location>
</feature>
<protein>
    <recommendedName>
        <fullName evidence="2 5">Acylphosphatase</fullName>
        <ecNumber evidence="2 5">3.6.1.7</ecNumber>
    </recommendedName>
</protein>
<feature type="active site" evidence="5">
    <location>
        <position position="39"/>
    </location>
</feature>
<dbReference type="AlphaFoldDB" id="A0A5K7YX31"/>
<dbReference type="SUPFAM" id="SSF54975">
    <property type="entry name" value="Acylphosphatase/BLUF domain-like"/>
    <property type="match status" value="1"/>
</dbReference>
<evidence type="ECO:0000256" key="7">
    <source>
        <dbReference type="RuleBase" id="RU004168"/>
    </source>
</evidence>
<sequence>MEDNAKAHLIISGKVQGVYFRAETQRAALRLGVTGWVRNKRDGTVEADVEGAKKNVMALIDWCKSGSPLSRVDRVDVRWENYQGSLDTFEVRF</sequence>
<dbReference type="PRINTS" id="PR00112">
    <property type="entry name" value="ACYLPHPHTASE"/>
</dbReference>
<dbReference type="RefSeq" id="WP_155302967.1">
    <property type="nucleotide sequence ID" value="NZ_AP021875.1"/>
</dbReference>
<dbReference type="PROSITE" id="PS00151">
    <property type="entry name" value="ACYLPHOSPHATASE_2"/>
    <property type="match status" value="1"/>
</dbReference>
<evidence type="ECO:0000256" key="6">
    <source>
        <dbReference type="RuleBase" id="RU000553"/>
    </source>
</evidence>
<keyword evidence="3 5" id="KW-0378">Hydrolase</keyword>
<proteinExistence type="inferred from homology"/>
<reference evidence="9 10" key="1">
    <citation type="submission" date="2019-11" db="EMBL/GenBank/DDBJ databases">
        <title>Comparative genomics of hydrocarbon-degrading Desulfosarcina strains.</title>
        <authorList>
            <person name="Watanabe M."/>
            <person name="Kojima H."/>
            <person name="Fukui M."/>
        </authorList>
    </citation>
    <scope>NUCLEOTIDE SEQUENCE [LARGE SCALE GENOMIC DNA]</scope>
    <source>
        <strain evidence="9 10">PP31</strain>
    </source>
</reference>
<name>A0A5K7YX31_9BACT</name>
<evidence type="ECO:0000256" key="5">
    <source>
        <dbReference type="PROSITE-ProRule" id="PRU00520"/>
    </source>
</evidence>
<dbReference type="KEGG" id="dwd:DSCW_13130"/>
<feature type="active site" evidence="5">
    <location>
        <position position="21"/>
    </location>
</feature>
<evidence type="ECO:0000256" key="2">
    <source>
        <dbReference type="ARBA" id="ARBA00012150"/>
    </source>
</evidence>
<dbReference type="Proteomes" id="UP000427769">
    <property type="component" value="Chromosome"/>
</dbReference>
<dbReference type="Gene3D" id="3.30.70.100">
    <property type="match status" value="1"/>
</dbReference>
<organism evidence="9 10">
    <name type="scientific">Desulfosarcina widdelii</name>
    <dbReference type="NCBI Taxonomy" id="947919"/>
    <lineage>
        <taxon>Bacteria</taxon>
        <taxon>Pseudomonadati</taxon>
        <taxon>Thermodesulfobacteriota</taxon>
        <taxon>Desulfobacteria</taxon>
        <taxon>Desulfobacterales</taxon>
        <taxon>Desulfosarcinaceae</taxon>
        <taxon>Desulfosarcina</taxon>
    </lineage>
</organism>
<dbReference type="PANTHER" id="PTHR10029:SF3">
    <property type="entry name" value="ACYLPHOSPHATASE-RELATED"/>
    <property type="match status" value="1"/>
</dbReference>
<evidence type="ECO:0000313" key="9">
    <source>
        <dbReference type="EMBL" id="BBO73896.1"/>
    </source>
</evidence>
<evidence type="ECO:0000256" key="3">
    <source>
        <dbReference type="ARBA" id="ARBA00022801"/>
    </source>
</evidence>
<gene>
    <name evidence="9" type="ORF">DSCW_13130</name>
</gene>
<dbReference type="OrthoDB" id="5295388at2"/>
<dbReference type="PANTHER" id="PTHR10029">
    <property type="entry name" value="ACYLPHOSPHATASE"/>
    <property type="match status" value="1"/>
</dbReference>
<evidence type="ECO:0000256" key="1">
    <source>
        <dbReference type="ARBA" id="ARBA00005614"/>
    </source>
</evidence>
<dbReference type="InterPro" id="IPR020456">
    <property type="entry name" value="Acylphosphatase"/>
</dbReference>
<evidence type="ECO:0000256" key="4">
    <source>
        <dbReference type="ARBA" id="ARBA00047645"/>
    </source>
</evidence>
<dbReference type="PROSITE" id="PS00150">
    <property type="entry name" value="ACYLPHOSPHATASE_1"/>
    <property type="match status" value="1"/>
</dbReference>
<accession>A0A5K7YX31</accession>
<comment type="similarity">
    <text evidence="1 7">Belongs to the acylphosphatase family.</text>
</comment>
<dbReference type="EC" id="3.6.1.7" evidence="2 5"/>
<evidence type="ECO:0000259" key="8">
    <source>
        <dbReference type="PROSITE" id="PS51160"/>
    </source>
</evidence>
<dbReference type="GO" id="GO:0003998">
    <property type="term" value="F:acylphosphatase activity"/>
    <property type="evidence" value="ECO:0007669"/>
    <property type="project" value="UniProtKB-EC"/>
</dbReference>
<dbReference type="NCBIfam" id="NF011013">
    <property type="entry name" value="PRK14441.1"/>
    <property type="match status" value="1"/>
</dbReference>
<keyword evidence="10" id="KW-1185">Reference proteome</keyword>
<evidence type="ECO:0000313" key="10">
    <source>
        <dbReference type="Proteomes" id="UP000427769"/>
    </source>
</evidence>
<dbReference type="PROSITE" id="PS51160">
    <property type="entry name" value="ACYLPHOSPHATASE_3"/>
    <property type="match status" value="1"/>
</dbReference>
<dbReference type="Pfam" id="PF00708">
    <property type="entry name" value="Acylphosphatase"/>
    <property type="match status" value="1"/>
</dbReference>
<dbReference type="EMBL" id="AP021875">
    <property type="protein sequence ID" value="BBO73896.1"/>
    <property type="molecule type" value="Genomic_DNA"/>
</dbReference>
<dbReference type="InterPro" id="IPR017968">
    <property type="entry name" value="Acylphosphatase_CS"/>
</dbReference>
<comment type="catalytic activity">
    <reaction evidence="4 5 6">
        <text>an acyl phosphate + H2O = a carboxylate + phosphate + H(+)</text>
        <dbReference type="Rhea" id="RHEA:14965"/>
        <dbReference type="ChEBI" id="CHEBI:15377"/>
        <dbReference type="ChEBI" id="CHEBI:15378"/>
        <dbReference type="ChEBI" id="CHEBI:29067"/>
        <dbReference type="ChEBI" id="CHEBI:43474"/>
        <dbReference type="ChEBI" id="CHEBI:59918"/>
        <dbReference type="EC" id="3.6.1.7"/>
    </reaction>
</comment>
<dbReference type="InterPro" id="IPR036046">
    <property type="entry name" value="Acylphosphatase-like_dom_sf"/>
</dbReference>